<dbReference type="EMBL" id="LDPR01000016">
    <property type="protein sequence ID" value="KLO35272.1"/>
    <property type="molecule type" value="Genomic_DNA"/>
</dbReference>
<comment type="caution">
    <text evidence="1">The sequence shown here is derived from an EMBL/GenBank/DDBJ whole genome shotgun (WGS) entry which is preliminary data.</text>
</comment>
<gene>
    <name evidence="1" type="ORF">ABH38_16395</name>
</gene>
<dbReference type="STRING" id="1202450.B586_14060"/>
<evidence type="ECO:0000313" key="1">
    <source>
        <dbReference type="EMBL" id="KLO35272.1"/>
    </source>
</evidence>
<reference evidence="1 2" key="1">
    <citation type="submission" date="2015-05" db="EMBL/GenBank/DDBJ databases">
        <title>Genome sequence of Mycobacterium haemophilum.</title>
        <authorList>
            <person name="Greninger A.L."/>
            <person name="Cunningham G."/>
            <person name="Miller S."/>
        </authorList>
    </citation>
    <scope>NUCLEOTIDE SEQUENCE [LARGE SCALE GENOMIC DNA]</scope>
    <source>
        <strain evidence="2">UC1</strain>
    </source>
</reference>
<dbReference type="OrthoDB" id="4739539at2"/>
<sequence>MAARFLTDPEQMRAMAGRFDMHARWLTEATSLDAMGQMHWASRNVVSMLCGVRDGLLRDASRYEEQERVSRELLSSLSCSV</sequence>
<dbReference type="InterPro" id="IPR036689">
    <property type="entry name" value="ESAT-6-like_sf"/>
</dbReference>
<accession>A0A0I9UZ11</accession>
<keyword evidence="2" id="KW-1185">Reference proteome</keyword>
<dbReference type="RefSeq" id="WP_047315987.1">
    <property type="nucleotide sequence ID" value="NZ_LDPQ01000019.1"/>
</dbReference>
<proteinExistence type="predicted"/>
<organism evidence="1 2">
    <name type="scientific">Mycobacterium haemophilum</name>
    <dbReference type="NCBI Taxonomy" id="29311"/>
    <lineage>
        <taxon>Bacteria</taxon>
        <taxon>Bacillati</taxon>
        <taxon>Actinomycetota</taxon>
        <taxon>Actinomycetes</taxon>
        <taxon>Mycobacteriales</taxon>
        <taxon>Mycobacteriaceae</taxon>
        <taxon>Mycobacterium</taxon>
    </lineage>
</organism>
<evidence type="ECO:0000313" key="2">
    <source>
        <dbReference type="Proteomes" id="UP000036334"/>
    </source>
</evidence>
<dbReference type="AlphaFoldDB" id="A0A0I9UZ11"/>
<dbReference type="SUPFAM" id="SSF140453">
    <property type="entry name" value="EsxAB dimer-like"/>
    <property type="match status" value="1"/>
</dbReference>
<protein>
    <submittedName>
        <fullName evidence="1">Peptidase M22</fullName>
    </submittedName>
</protein>
<dbReference type="PATRIC" id="fig|29311.18.peg.1665"/>
<name>A0A0I9UZ11_9MYCO</name>
<dbReference type="Gene3D" id="1.10.287.1060">
    <property type="entry name" value="ESAT-6-like"/>
    <property type="match status" value="2"/>
</dbReference>
<dbReference type="Proteomes" id="UP000036334">
    <property type="component" value="Unassembled WGS sequence"/>
</dbReference>